<dbReference type="AlphaFoldDB" id="A0A6A1VBE0"/>
<evidence type="ECO:0000313" key="3">
    <source>
        <dbReference type="EMBL" id="KAB1209835.1"/>
    </source>
</evidence>
<dbReference type="PANTHER" id="PTHR38160:SF1">
    <property type="entry name" value="ZINC FINGER CCCH DOMAIN-CONTAINING PROTEIN 40"/>
    <property type="match status" value="1"/>
</dbReference>
<feature type="region of interest" description="Disordered" evidence="2">
    <location>
        <begin position="60"/>
        <end position="104"/>
    </location>
</feature>
<feature type="region of interest" description="Disordered" evidence="2">
    <location>
        <begin position="174"/>
        <end position="235"/>
    </location>
</feature>
<organism evidence="3 4">
    <name type="scientific">Morella rubra</name>
    <name type="common">Chinese bayberry</name>
    <dbReference type="NCBI Taxonomy" id="262757"/>
    <lineage>
        <taxon>Eukaryota</taxon>
        <taxon>Viridiplantae</taxon>
        <taxon>Streptophyta</taxon>
        <taxon>Embryophyta</taxon>
        <taxon>Tracheophyta</taxon>
        <taxon>Spermatophyta</taxon>
        <taxon>Magnoliopsida</taxon>
        <taxon>eudicotyledons</taxon>
        <taxon>Gunneridae</taxon>
        <taxon>Pentapetalae</taxon>
        <taxon>rosids</taxon>
        <taxon>fabids</taxon>
        <taxon>Fagales</taxon>
        <taxon>Myricaceae</taxon>
        <taxon>Morella</taxon>
    </lineage>
</organism>
<sequence length="392" mass="44298">MASTDSRDVHVEQLKKVQSDINTLDRQKYQLQVYLEERAQEADSLTSRIQELEAQLHKEKEECKRKRRKKQHFDGQGDFSGSLRISEGPEDRVKEGKMASTDSRDVHVEQLKKVQSDINTLDRQKYQLQVYLEERAQEADSLTSRIQELEAQLHKEKEECKRSQVRLQKLGDQLGSDITRNGTNEEDSINIVSDGETNGFPVTNPHNEEQNDASPGKKRLCVNRDSTDGPKQADSIKGRLDKTIRFKKLSRWNVQPVQSNDGNEIATMNTRIDSTRSLANEGKQKRGKTFPASILTADKMKVSESALVVPSTSIAAHVVDEEVEIELEDKIEVVETAATGIEKGPTDEIAGVPFPLPPPPPIHQNNYQQYEGYNENVDVDGLEEEMVHVDIV</sequence>
<dbReference type="EMBL" id="RXIC02000024">
    <property type="protein sequence ID" value="KAB1209835.1"/>
    <property type="molecule type" value="Genomic_DNA"/>
</dbReference>
<evidence type="ECO:0000313" key="4">
    <source>
        <dbReference type="Proteomes" id="UP000516437"/>
    </source>
</evidence>
<dbReference type="InterPro" id="IPR045868">
    <property type="entry name" value="Znf_C3H13/40"/>
</dbReference>
<name>A0A6A1VBE0_9ROSI</name>
<feature type="coiled-coil region" evidence="1">
    <location>
        <begin position="132"/>
        <end position="173"/>
    </location>
</feature>
<dbReference type="OrthoDB" id="665283at2759"/>
<gene>
    <name evidence="3" type="ORF">CJ030_MR6G026880</name>
</gene>
<proteinExistence type="predicted"/>
<accession>A0A6A1VBE0</accession>
<feature type="compositionally biased region" description="Basic and acidic residues" evidence="2">
    <location>
        <begin position="87"/>
        <end position="104"/>
    </location>
</feature>
<protein>
    <submittedName>
        <fullName evidence="3">Zinc finger CCCH domain-containing protein 13</fullName>
    </submittedName>
</protein>
<keyword evidence="1" id="KW-0175">Coiled coil</keyword>
<evidence type="ECO:0000256" key="1">
    <source>
        <dbReference type="SAM" id="Coils"/>
    </source>
</evidence>
<evidence type="ECO:0000256" key="2">
    <source>
        <dbReference type="SAM" id="MobiDB-lite"/>
    </source>
</evidence>
<reference evidence="3 4" key="1">
    <citation type="journal article" date="2019" name="Plant Biotechnol. J.">
        <title>The red bayberry genome and genetic basis of sex determination.</title>
        <authorList>
            <person name="Jia H.M."/>
            <person name="Jia H.J."/>
            <person name="Cai Q.L."/>
            <person name="Wang Y."/>
            <person name="Zhao H.B."/>
            <person name="Yang W.F."/>
            <person name="Wang G.Y."/>
            <person name="Li Y.H."/>
            <person name="Zhan D.L."/>
            <person name="Shen Y.T."/>
            <person name="Niu Q.F."/>
            <person name="Chang L."/>
            <person name="Qiu J."/>
            <person name="Zhao L."/>
            <person name="Xie H.B."/>
            <person name="Fu W.Y."/>
            <person name="Jin J."/>
            <person name="Li X.W."/>
            <person name="Jiao Y."/>
            <person name="Zhou C.C."/>
            <person name="Tu T."/>
            <person name="Chai C.Y."/>
            <person name="Gao J.L."/>
            <person name="Fan L.J."/>
            <person name="van de Weg E."/>
            <person name="Wang J.Y."/>
            <person name="Gao Z.S."/>
        </authorList>
    </citation>
    <scope>NUCLEOTIDE SEQUENCE [LARGE SCALE GENOMIC DNA]</scope>
    <source>
        <tissue evidence="3">Leaves</tissue>
    </source>
</reference>
<comment type="caution">
    <text evidence="3">The sequence shown here is derived from an EMBL/GenBank/DDBJ whole genome shotgun (WGS) entry which is preliminary data.</text>
</comment>
<dbReference type="GO" id="GO:0046872">
    <property type="term" value="F:metal ion binding"/>
    <property type="evidence" value="ECO:0007669"/>
    <property type="project" value="InterPro"/>
</dbReference>
<dbReference type="Proteomes" id="UP000516437">
    <property type="component" value="Chromosome 6"/>
</dbReference>
<keyword evidence="4" id="KW-1185">Reference proteome</keyword>
<dbReference type="PANTHER" id="PTHR38160">
    <property type="entry name" value="ZINC FINGER CCCH DOMAIN-CONTAINING PROTEIN 40"/>
    <property type="match status" value="1"/>
</dbReference>